<dbReference type="SUPFAM" id="SSF52540">
    <property type="entry name" value="P-loop containing nucleoside triphosphate hydrolases"/>
    <property type="match status" value="1"/>
</dbReference>
<dbReference type="Gene3D" id="3.40.50.300">
    <property type="entry name" value="P-loop containing nucleotide triphosphate hydrolases"/>
    <property type="match status" value="1"/>
</dbReference>
<dbReference type="InterPro" id="IPR027417">
    <property type="entry name" value="P-loop_NTPase"/>
</dbReference>
<dbReference type="EMBL" id="JAWXYG010000005">
    <property type="protein sequence ID" value="KAK4273213.1"/>
    <property type="molecule type" value="Genomic_DNA"/>
</dbReference>
<protein>
    <recommendedName>
        <fullName evidence="3">NB-ARC domain-containing protein</fullName>
    </recommendedName>
</protein>
<dbReference type="PANTHER" id="PTHR11017:SF385">
    <property type="entry name" value="DISEASE RESISTANCE PROTEIN (TIR-NBS-LRR CLASS)-RELATED"/>
    <property type="match status" value="1"/>
</dbReference>
<dbReference type="PANTHER" id="PTHR11017">
    <property type="entry name" value="LEUCINE-RICH REPEAT-CONTAINING PROTEIN"/>
    <property type="match status" value="1"/>
</dbReference>
<evidence type="ECO:0000313" key="1">
    <source>
        <dbReference type="EMBL" id="KAK4273213.1"/>
    </source>
</evidence>
<dbReference type="Proteomes" id="UP001293593">
    <property type="component" value="Unassembled WGS sequence"/>
</dbReference>
<dbReference type="GO" id="GO:0006952">
    <property type="term" value="P:defense response"/>
    <property type="evidence" value="ECO:0007669"/>
    <property type="project" value="InterPro"/>
</dbReference>
<dbReference type="AlphaFoldDB" id="A0AAE1JPA9"/>
<comment type="caution">
    <text evidence="1">The sequence shown here is derived from an EMBL/GenBank/DDBJ whole genome shotgun (WGS) entry which is preliminary data.</text>
</comment>
<accession>A0AAE1JPA9</accession>
<reference evidence="1" key="1">
    <citation type="submission" date="2023-10" db="EMBL/GenBank/DDBJ databases">
        <title>Chromosome-level genome of the transformable northern wattle, Acacia crassicarpa.</title>
        <authorList>
            <person name="Massaro I."/>
            <person name="Sinha N.R."/>
            <person name="Poethig S."/>
            <person name="Leichty A.R."/>
        </authorList>
    </citation>
    <scope>NUCLEOTIDE SEQUENCE</scope>
    <source>
        <strain evidence="1">Acra3RX</strain>
        <tissue evidence="1">Leaf</tissue>
    </source>
</reference>
<dbReference type="InterPro" id="IPR044974">
    <property type="entry name" value="Disease_R_plants"/>
</dbReference>
<evidence type="ECO:0000313" key="2">
    <source>
        <dbReference type="Proteomes" id="UP001293593"/>
    </source>
</evidence>
<proteinExistence type="predicted"/>
<name>A0AAE1JPA9_9FABA</name>
<organism evidence="1 2">
    <name type="scientific">Acacia crassicarpa</name>
    <name type="common">northern wattle</name>
    <dbReference type="NCBI Taxonomy" id="499986"/>
    <lineage>
        <taxon>Eukaryota</taxon>
        <taxon>Viridiplantae</taxon>
        <taxon>Streptophyta</taxon>
        <taxon>Embryophyta</taxon>
        <taxon>Tracheophyta</taxon>
        <taxon>Spermatophyta</taxon>
        <taxon>Magnoliopsida</taxon>
        <taxon>eudicotyledons</taxon>
        <taxon>Gunneridae</taxon>
        <taxon>Pentapetalae</taxon>
        <taxon>rosids</taxon>
        <taxon>fabids</taxon>
        <taxon>Fabales</taxon>
        <taxon>Fabaceae</taxon>
        <taxon>Caesalpinioideae</taxon>
        <taxon>mimosoid clade</taxon>
        <taxon>Acacieae</taxon>
        <taxon>Acacia</taxon>
    </lineage>
</organism>
<gene>
    <name evidence="1" type="ORF">QN277_021658</name>
</gene>
<keyword evidence="2" id="KW-1185">Reference proteome</keyword>
<sequence>MKKVGGIAGNVFQNRRVLGLFGVGVGKTTLAKALLNRLVVHFERRGFISSVREESSKDGGLISLRNRVINDISHQVVDGDDIPAFRRTADENRVMIILDDVK</sequence>
<evidence type="ECO:0008006" key="3">
    <source>
        <dbReference type="Google" id="ProtNLM"/>
    </source>
</evidence>